<sequence>MVVGQGQASFAPELDFHPVRPLDNLENDVLENDVLESRTQTEKTPQSFTNQVALVDRTPPPVSSGVLLRSEMCSNMLAASIFICTNKPFTIHHSLMNYGPAPKPARLIDRLLHEPEVDPAKYVDAWMSKLKSSESVHQNAIVVDQGTVEGFEGFEGFDLGEYTYRTQRRIC</sequence>
<reference evidence="2" key="1">
    <citation type="submission" date="2015-07" db="EMBL/GenBank/DDBJ databases">
        <authorList>
            <person name="Teixeira M.M."/>
            <person name="Souza R.C."/>
            <person name="Almeida L.G."/>
            <person name="Vicente V.A."/>
            <person name="de Hoog S."/>
            <person name="Bocca A.L."/>
            <person name="de Almeida S.R."/>
            <person name="Vasconcelos A.T."/>
            <person name="Felipe M.S."/>
        </authorList>
    </citation>
    <scope>NUCLEOTIDE SEQUENCE [LARGE SCALE GENOMIC DNA]</scope>
    <source>
        <strain evidence="2">KSF</strain>
    </source>
</reference>
<accession>A0A1C1CRX7</accession>
<dbReference type="EMBL" id="LGRB01000009">
    <property type="protein sequence ID" value="OCT51264.1"/>
    <property type="molecule type" value="Genomic_DNA"/>
</dbReference>
<evidence type="ECO:0000313" key="2">
    <source>
        <dbReference type="Proteomes" id="UP000094526"/>
    </source>
</evidence>
<dbReference type="AlphaFoldDB" id="A0A1C1CRX7"/>
<organism evidence="1 2">
    <name type="scientific">Cladophialophora carrionii</name>
    <dbReference type="NCBI Taxonomy" id="86049"/>
    <lineage>
        <taxon>Eukaryota</taxon>
        <taxon>Fungi</taxon>
        <taxon>Dikarya</taxon>
        <taxon>Ascomycota</taxon>
        <taxon>Pezizomycotina</taxon>
        <taxon>Eurotiomycetes</taxon>
        <taxon>Chaetothyriomycetidae</taxon>
        <taxon>Chaetothyriales</taxon>
        <taxon>Herpotrichiellaceae</taxon>
        <taxon>Cladophialophora</taxon>
    </lineage>
</organism>
<keyword evidence="2" id="KW-1185">Reference proteome</keyword>
<proteinExistence type="predicted"/>
<dbReference type="VEuPathDB" id="FungiDB:CLCR_09173"/>
<gene>
    <name evidence="1" type="ORF">CLCR_09173</name>
</gene>
<evidence type="ECO:0000313" key="1">
    <source>
        <dbReference type="EMBL" id="OCT51264.1"/>
    </source>
</evidence>
<name>A0A1C1CRX7_9EURO</name>
<dbReference type="Proteomes" id="UP000094526">
    <property type="component" value="Unassembled WGS sequence"/>
</dbReference>
<comment type="caution">
    <text evidence="1">The sequence shown here is derived from an EMBL/GenBank/DDBJ whole genome shotgun (WGS) entry which is preliminary data.</text>
</comment>
<protein>
    <submittedName>
        <fullName evidence="1">Uncharacterized protein</fullName>
    </submittedName>
</protein>